<dbReference type="EMBL" id="JPKY01000091">
    <property type="protein sequence ID" value="KFH42551.1"/>
    <property type="molecule type" value="Genomic_DNA"/>
</dbReference>
<keyword evidence="7" id="KW-1185">Reference proteome</keyword>
<dbReference type="SUPFAM" id="SSF53335">
    <property type="entry name" value="S-adenosyl-L-methionine-dependent methyltransferases"/>
    <property type="match status" value="1"/>
</dbReference>
<dbReference type="Proteomes" id="UP000029964">
    <property type="component" value="Unassembled WGS sequence"/>
</dbReference>
<dbReference type="InterPro" id="IPR001077">
    <property type="entry name" value="COMT_C"/>
</dbReference>
<dbReference type="GO" id="GO:0008171">
    <property type="term" value="F:O-methyltransferase activity"/>
    <property type="evidence" value="ECO:0007669"/>
    <property type="project" value="InterPro"/>
</dbReference>
<comment type="caution">
    <text evidence="6">The sequence shown here is derived from an EMBL/GenBank/DDBJ whole genome shotgun (WGS) entry which is preliminary data.</text>
</comment>
<dbReference type="STRING" id="857340.A0A086SZL9"/>
<feature type="region of interest" description="Disordered" evidence="4">
    <location>
        <begin position="1"/>
        <end position="41"/>
    </location>
</feature>
<dbReference type="InterPro" id="IPR036390">
    <property type="entry name" value="WH_DNA-bd_sf"/>
</dbReference>
<dbReference type="SUPFAM" id="SSF46785">
    <property type="entry name" value="Winged helix' DNA-binding domain"/>
    <property type="match status" value="1"/>
</dbReference>
<keyword evidence="2 6" id="KW-0808">Transferase</keyword>
<sequence length="476" mass="52780">MLDNRRDGNGAVQDDHVHHGPNGHGSSQNGGNNTHKDKPVDISVATNPKDLASVQSLLKQLNTGIMHLTASNEINHELRQDLSTKARDLMLALETPRETSIKHIWAETGATGAIAWGVDCGLWKLMARNGDRPQKVADLASELGVDPVLLGRLLRHLGAMGYITETGADEYQPNNFTKSLSIDIIGDAYISLAAEAKDRPASSGSAQLKLHEFSRKRGWKNPCNAQDTPVHYAYNTDKDFFTFLQEQGYLPHFHNHMRGYRQGRLPWMAPGFFPVQERLVRGADTGPDSVLLVDIGGSVGHDLEEFRRYHPSTPGRLILQDLPAVIQSVEGLDPSITPMEYDFHKEQPVKGKSSQTRQAFLDTDDNGVGVAGARGYYMHSCLHDWPDDVCESILARVKEAMRPGYSKLLINENVVPTTGAWWESSALDMTMLALLSARERTEADWRELIERKAGLRIVKIWSGGRGVESLIEVELP</sequence>
<dbReference type="InterPro" id="IPR016461">
    <property type="entry name" value="COMT-like"/>
</dbReference>
<dbReference type="InterPro" id="IPR029063">
    <property type="entry name" value="SAM-dependent_MTases_sf"/>
</dbReference>
<dbReference type="Pfam" id="PF00891">
    <property type="entry name" value="Methyltransf_2"/>
    <property type="match status" value="1"/>
</dbReference>
<evidence type="ECO:0000256" key="3">
    <source>
        <dbReference type="ARBA" id="ARBA00022691"/>
    </source>
</evidence>
<gene>
    <name evidence="6" type="ORF">ACRE_066970</name>
</gene>
<accession>A0A086SZL9</accession>
<evidence type="ECO:0000259" key="5">
    <source>
        <dbReference type="Pfam" id="PF00891"/>
    </source>
</evidence>
<feature type="compositionally biased region" description="Basic and acidic residues" evidence="4">
    <location>
        <begin position="1"/>
        <end position="18"/>
    </location>
</feature>
<dbReference type="InterPro" id="IPR036388">
    <property type="entry name" value="WH-like_DNA-bd_sf"/>
</dbReference>
<dbReference type="Gene3D" id="1.10.10.10">
    <property type="entry name" value="Winged helix-like DNA-binding domain superfamily/Winged helix DNA-binding domain"/>
    <property type="match status" value="1"/>
</dbReference>
<protein>
    <submittedName>
        <fullName evidence="6">Demethylsterigmatocystin 6-O-methyltransferase-like protein</fullName>
    </submittedName>
</protein>
<proteinExistence type="predicted"/>
<keyword evidence="3" id="KW-0949">S-adenosyl-L-methionine</keyword>
<dbReference type="PANTHER" id="PTHR43712">
    <property type="entry name" value="PUTATIVE (AFU_ORTHOLOGUE AFUA_4G14580)-RELATED"/>
    <property type="match status" value="1"/>
</dbReference>
<dbReference type="Gene3D" id="3.40.50.150">
    <property type="entry name" value="Vaccinia Virus protein VP39"/>
    <property type="match status" value="1"/>
</dbReference>
<dbReference type="HOGENOM" id="CLU_005533_5_0_1"/>
<organism evidence="6 7">
    <name type="scientific">Hapsidospora chrysogenum (strain ATCC 11550 / CBS 779.69 / DSM 880 / IAM 14645 / JCM 23072 / IMI 49137)</name>
    <name type="common">Acremonium chrysogenum</name>
    <dbReference type="NCBI Taxonomy" id="857340"/>
    <lineage>
        <taxon>Eukaryota</taxon>
        <taxon>Fungi</taxon>
        <taxon>Dikarya</taxon>
        <taxon>Ascomycota</taxon>
        <taxon>Pezizomycotina</taxon>
        <taxon>Sordariomycetes</taxon>
        <taxon>Hypocreomycetidae</taxon>
        <taxon>Hypocreales</taxon>
        <taxon>Bionectriaceae</taxon>
        <taxon>Hapsidospora</taxon>
    </lineage>
</organism>
<evidence type="ECO:0000256" key="2">
    <source>
        <dbReference type="ARBA" id="ARBA00022679"/>
    </source>
</evidence>
<dbReference type="PROSITE" id="PS51683">
    <property type="entry name" value="SAM_OMT_II"/>
    <property type="match status" value="1"/>
</dbReference>
<dbReference type="GO" id="GO:0032259">
    <property type="term" value="P:methylation"/>
    <property type="evidence" value="ECO:0007669"/>
    <property type="project" value="UniProtKB-KW"/>
</dbReference>
<dbReference type="OrthoDB" id="3340390at2759"/>
<feature type="domain" description="O-methyltransferase C-terminal" evidence="5">
    <location>
        <begin position="291"/>
        <end position="451"/>
    </location>
</feature>
<evidence type="ECO:0000313" key="7">
    <source>
        <dbReference type="Proteomes" id="UP000029964"/>
    </source>
</evidence>
<dbReference type="PANTHER" id="PTHR43712:SF17">
    <property type="entry name" value="O-METHYLTRANSFERASE"/>
    <property type="match status" value="1"/>
</dbReference>
<feature type="compositionally biased region" description="Low complexity" evidence="4">
    <location>
        <begin position="24"/>
        <end position="33"/>
    </location>
</feature>
<dbReference type="AlphaFoldDB" id="A0A086SZL9"/>
<evidence type="ECO:0000256" key="1">
    <source>
        <dbReference type="ARBA" id="ARBA00022603"/>
    </source>
</evidence>
<evidence type="ECO:0000256" key="4">
    <source>
        <dbReference type="SAM" id="MobiDB-lite"/>
    </source>
</evidence>
<reference evidence="7" key="1">
    <citation type="journal article" date="2014" name="Genome Announc.">
        <title>Genome sequence and annotation of Acremonium chrysogenum, producer of the beta-lactam antibiotic cephalosporin C.</title>
        <authorList>
            <person name="Terfehr D."/>
            <person name="Dahlmann T.A."/>
            <person name="Specht T."/>
            <person name="Zadra I."/>
            <person name="Kuernsteiner H."/>
            <person name="Kueck U."/>
        </authorList>
    </citation>
    <scope>NUCLEOTIDE SEQUENCE [LARGE SCALE GENOMIC DNA]</scope>
    <source>
        <strain evidence="7">ATCC 11550 / CBS 779.69 / DSM 880 / IAM 14645 / JCM 23072 / IMI 49137</strain>
    </source>
</reference>
<evidence type="ECO:0000313" key="6">
    <source>
        <dbReference type="EMBL" id="KFH42551.1"/>
    </source>
</evidence>
<keyword evidence="1 6" id="KW-0489">Methyltransferase</keyword>
<name>A0A086SZL9_HAPC1</name>